<dbReference type="Proteomes" id="UP001485459">
    <property type="component" value="Chromosome"/>
</dbReference>
<sequence>MKTIIALIATVIISLNASAVTPGADMMFKTSLRLAAEKSWYDAEGNLLATSRMINEAALPFNVIKSLMKKCPDYQIRFIREFEAEGINTYVITLENEKGYKVVRCLDKTLTVLQQLEKC</sequence>
<accession>A0ABZ2YVG5</accession>
<reference evidence="3" key="1">
    <citation type="submission" date="2024-03" db="EMBL/GenBank/DDBJ databases">
        <title>Chitinophaga horti sp. nov., isolated from garden soil.</title>
        <authorList>
            <person name="Lee D.S."/>
            <person name="Han D.M."/>
            <person name="Baek J.H."/>
            <person name="Choi D.G."/>
            <person name="Jeon J.H."/>
            <person name="Jeon C.O."/>
        </authorList>
    </citation>
    <scope>NUCLEOTIDE SEQUENCE [LARGE SCALE GENOMIC DNA]</scope>
    <source>
        <strain evidence="3">GPA1</strain>
    </source>
</reference>
<gene>
    <name evidence="2" type="ORF">WJU16_09420</name>
</gene>
<evidence type="ECO:0000313" key="3">
    <source>
        <dbReference type="Proteomes" id="UP001485459"/>
    </source>
</evidence>
<dbReference type="EMBL" id="CP149822">
    <property type="protein sequence ID" value="WZN43250.1"/>
    <property type="molecule type" value="Genomic_DNA"/>
</dbReference>
<keyword evidence="1" id="KW-0732">Signal</keyword>
<protein>
    <submittedName>
        <fullName evidence="2">Uncharacterized protein</fullName>
    </submittedName>
</protein>
<proteinExistence type="predicted"/>
<dbReference type="SUPFAM" id="SSF160574">
    <property type="entry name" value="BT0923-like"/>
    <property type="match status" value="1"/>
</dbReference>
<feature type="signal peptide" evidence="1">
    <location>
        <begin position="1"/>
        <end position="19"/>
    </location>
</feature>
<dbReference type="RefSeq" id="WP_341838067.1">
    <property type="nucleotide sequence ID" value="NZ_CP149822.1"/>
</dbReference>
<keyword evidence="3" id="KW-1185">Reference proteome</keyword>
<feature type="chain" id="PRO_5045191997" evidence="1">
    <location>
        <begin position="20"/>
        <end position="119"/>
    </location>
</feature>
<evidence type="ECO:0000313" key="2">
    <source>
        <dbReference type="EMBL" id="WZN43250.1"/>
    </source>
</evidence>
<name>A0ABZ2YVG5_9BACT</name>
<evidence type="ECO:0000256" key="1">
    <source>
        <dbReference type="SAM" id="SignalP"/>
    </source>
</evidence>
<organism evidence="2 3">
    <name type="scientific">Chitinophaga pollutisoli</name>
    <dbReference type="NCBI Taxonomy" id="3133966"/>
    <lineage>
        <taxon>Bacteria</taxon>
        <taxon>Pseudomonadati</taxon>
        <taxon>Bacteroidota</taxon>
        <taxon>Chitinophagia</taxon>
        <taxon>Chitinophagales</taxon>
        <taxon>Chitinophagaceae</taxon>
        <taxon>Chitinophaga</taxon>
    </lineage>
</organism>